<dbReference type="PANTHER" id="PTHR47894">
    <property type="entry name" value="HTH-TYPE TRANSCRIPTIONAL REGULATOR GADX"/>
    <property type="match status" value="1"/>
</dbReference>
<evidence type="ECO:0000256" key="1">
    <source>
        <dbReference type="ARBA" id="ARBA00023015"/>
    </source>
</evidence>
<dbReference type="PROSITE" id="PS00041">
    <property type="entry name" value="HTH_ARAC_FAMILY_1"/>
    <property type="match status" value="1"/>
</dbReference>
<evidence type="ECO:0000313" key="6">
    <source>
        <dbReference type="Proteomes" id="UP000673821"/>
    </source>
</evidence>
<keyword evidence="1" id="KW-0805">Transcription regulation</keyword>
<sequence>MDLRQKSVSARIYRYLFDEAEKNGLDRNEVSRVTGIEEADIASNDARVPGDKHVRMLQIATDCFAGAAPAVTDVSLALQPFPELAGVVCNSATLKDALRNVVRYRDLIGNVDWLLMHEADDEIAFDYVIESEGRTAACALGNFALIACIARLYDPRVRVCEASVIEPGLTHLTNLRDSLGVRVQVGQPRNRLILKSGALKNPFEMFNPVLAKIYEHSAREVQGKIDARGRFSPTVERHLRDLLCENAETLHSNSLHALVCERLSLTRWSLQRRLAAEQSSFRDVLMRARIQHARDLLAYTHAPIKEVSEKIGFASTAAFTRFFTRACGCPPKQFRERHRRLEV</sequence>
<evidence type="ECO:0000259" key="4">
    <source>
        <dbReference type="PROSITE" id="PS01124"/>
    </source>
</evidence>
<dbReference type="PROSITE" id="PS01124">
    <property type="entry name" value="HTH_ARAC_FAMILY_2"/>
    <property type="match status" value="1"/>
</dbReference>
<dbReference type="SUPFAM" id="SSF46689">
    <property type="entry name" value="Homeodomain-like"/>
    <property type="match status" value="1"/>
</dbReference>
<evidence type="ECO:0000256" key="3">
    <source>
        <dbReference type="ARBA" id="ARBA00023163"/>
    </source>
</evidence>
<gene>
    <name evidence="5" type="primary">rhaR_5</name>
    <name evidence="5" type="ORF">R69776_01582</name>
</gene>
<dbReference type="InterPro" id="IPR009057">
    <property type="entry name" value="Homeodomain-like_sf"/>
</dbReference>
<keyword evidence="6" id="KW-1185">Reference proteome</keyword>
<dbReference type="Pfam" id="PF12833">
    <property type="entry name" value="HTH_18"/>
    <property type="match status" value="1"/>
</dbReference>
<protein>
    <submittedName>
        <fullName evidence="5">HTH-type transcriptional activator RhaR</fullName>
    </submittedName>
</protein>
<accession>A0ABM8QY39</accession>
<dbReference type="PANTHER" id="PTHR47894:SF1">
    <property type="entry name" value="HTH-TYPE TRANSCRIPTIONAL REGULATOR VQSM"/>
    <property type="match status" value="1"/>
</dbReference>
<dbReference type="RefSeq" id="WP_200658208.1">
    <property type="nucleotide sequence ID" value="NZ_CAJNBH010000004.1"/>
</dbReference>
<dbReference type="Gene3D" id="1.10.10.60">
    <property type="entry name" value="Homeodomain-like"/>
    <property type="match status" value="1"/>
</dbReference>
<name>A0ABM8QY39_9BURK</name>
<dbReference type="InterPro" id="IPR032687">
    <property type="entry name" value="AraC-type_N"/>
</dbReference>
<feature type="domain" description="HTH araC/xylS-type" evidence="4">
    <location>
        <begin position="259"/>
        <end position="337"/>
    </location>
</feature>
<dbReference type="InterPro" id="IPR018062">
    <property type="entry name" value="HTH_AraC-typ_CS"/>
</dbReference>
<keyword evidence="2" id="KW-0238">DNA-binding</keyword>
<dbReference type="SMART" id="SM00342">
    <property type="entry name" value="HTH_ARAC"/>
    <property type="match status" value="1"/>
</dbReference>
<reference evidence="5 6" key="1">
    <citation type="submission" date="2021-02" db="EMBL/GenBank/DDBJ databases">
        <authorList>
            <person name="Vanwijnsberghe S."/>
        </authorList>
    </citation>
    <scope>NUCLEOTIDE SEQUENCE [LARGE SCALE GENOMIC DNA]</scope>
    <source>
        <strain evidence="5 6">R-69776</strain>
    </source>
</reference>
<dbReference type="Pfam" id="PF12625">
    <property type="entry name" value="Arabinose_bd"/>
    <property type="match status" value="1"/>
</dbReference>
<keyword evidence="3" id="KW-0804">Transcription</keyword>
<evidence type="ECO:0000256" key="2">
    <source>
        <dbReference type="ARBA" id="ARBA00023125"/>
    </source>
</evidence>
<proteinExistence type="predicted"/>
<dbReference type="Proteomes" id="UP000673821">
    <property type="component" value="Unassembled WGS sequence"/>
</dbReference>
<comment type="caution">
    <text evidence="5">The sequence shown here is derived from an EMBL/GenBank/DDBJ whole genome shotgun (WGS) entry which is preliminary data.</text>
</comment>
<evidence type="ECO:0000313" key="5">
    <source>
        <dbReference type="EMBL" id="CAE6722204.1"/>
    </source>
</evidence>
<dbReference type="InterPro" id="IPR018060">
    <property type="entry name" value="HTH_AraC"/>
</dbReference>
<dbReference type="EMBL" id="CAJNBH010000004">
    <property type="protein sequence ID" value="CAE6722204.1"/>
    <property type="molecule type" value="Genomic_DNA"/>
</dbReference>
<organism evidence="5 6">
    <name type="scientific">Paraburkholderia nemoris</name>
    <dbReference type="NCBI Taxonomy" id="2793076"/>
    <lineage>
        <taxon>Bacteria</taxon>
        <taxon>Pseudomonadati</taxon>
        <taxon>Pseudomonadota</taxon>
        <taxon>Betaproteobacteria</taxon>
        <taxon>Burkholderiales</taxon>
        <taxon>Burkholderiaceae</taxon>
        <taxon>Paraburkholderia</taxon>
    </lineage>
</organism>